<proteinExistence type="inferred from homology"/>
<comment type="subunit">
    <text evidence="7">Homodimer.</text>
</comment>
<sequence length="195" mass="21704">MIRSETSLQGPVILEPRIFRDERGYFLETWNRSRSEAAGIPSDFVQDNLSYSEKGVLRGLHYQHPAAQGKLVMVLQGEVYDVAVDIRVGSPTFGRWMGVTLSSTDLRQLYVPPGFAHGFVVTSEFAVFMYKCTDFYRPEDEGSVAWDDPALAIPWPVASPILAAKDREAPRLQAISADRLPVWEAEAKPSKAGEA</sequence>
<feature type="active site" description="Proton acceptor" evidence="5">
    <location>
        <position position="61"/>
    </location>
</feature>
<name>A0AAU7CML3_9BACT</name>
<feature type="site" description="Participates in a stacking interaction with the thymidine ring of dTDP-4-oxo-6-deoxyglucose" evidence="6">
    <location>
        <position position="136"/>
    </location>
</feature>
<organism evidence="8">
    <name type="scientific">Singulisphaera sp. Ch08</name>
    <dbReference type="NCBI Taxonomy" id="3120278"/>
    <lineage>
        <taxon>Bacteria</taxon>
        <taxon>Pseudomonadati</taxon>
        <taxon>Planctomycetota</taxon>
        <taxon>Planctomycetia</taxon>
        <taxon>Isosphaerales</taxon>
        <taxon>Isosphaeraceae</taxon>
        <taxon>Singulisphaera</taxon>
    </lineage>
</organism>
<dbReference type="PANTHER" id="PTHR21047">
    <property type="entry name" value="DTDP-6-DEOXY-D-GLUCOSE-3,5 EPIMERASE"/>
    <property type="match status" value="1"/>
</dbReference>
<dbReference type="Pfam" id="PF00908">
    <property type="entry name" value="dTDP_sugar_isom"/>
    <property type="match status" value="1"/>
</dbReference>
<comment type="catalytic activity">
    <reaction evidence="1 7">
        <text>dTDP-4-dehydro-6-deoxy-alpha-D-glucose = dTDP-4-dehydro-beta-L-rhamnose</text>
        <dbReference type="Rhea" id="RHEA:16969"/>
        <dbReference type="ChEBI" id="CHEBI:57649"/>
        <dbReference type="ChEBI" id="CHEBI:62830"/>
        <dbReference type="EC" id="5.1.3.13"/>
    </reaction>
</comment>
<dbReference type="EMBL" id="CP155447">
    <property type="protein sequence ID" value="XBH06152.1"/>
    <property type="molecule type" value="Genomic_DNA"/>
</dbReference>
<dbReference type="InterPro" id="IPR000888">
    <property type="entry name" value="RmlC-like"/>
</dbReference>
<dbReference type="GO" id="GO:0008830">
    <property type="term" value="F:dTDP-4-dehydrorhamnose 3,5-epimerase activity"/>
    <property type="evidence" value="ECO:0007669"/>
    <property type="project" value="UniProtKB-UniRule"/>
</dbReference>
<dbReference type="GO" id="GO:0005829">
    <property type="term" value="C:cytosol"/>
    <property type="evidence" value="ECO:0007669"/>
    <property type="project" value="TreeGrafter"/>
</dbReference>
<evidence type="ECO:0000256" key="1">
    <source>
        <dbReference type="ARBA" id="ARBA00001298"/>
    </source>
</evidence>
<evidence type="ECO:0000313" key="8">
    <source>
        <dbReference type="EMBL" id="XBH06152.1"/>
    </source>
</evidence>
<comment type="function">
    <text evidence="2 7">Catalyzes the epimerization of the C3' and C5'positions of dTDP-6-deoxy-D-xylo-4-hexulose, forming dTDP-6-deoxy-L-lyxo-4-hexulose.</text>
</comment>
<dbReference type="PANTHER" id="PTHR21047:SF2">
    <property type="entry name" value="THYMIDINE DIPHOSPHO-4-KETO-RHAMNOSE 3,5-EPIMERASE"/>
    <property type="match status" value="1"/>
</dbReference>
<keyword evidence="7 8" id="KW-0413">Isomerase</keyword>
<comment type="pathway">
    <text evidence="7">Carbohydrate biosynthesis; dTDP-L-rhamnose biosynthesis.</text>
</comment>
<dbReference type="AlphaFoldDB" id="A0AAU7CML3"/>
<comment type="similarity">
    <text evidence="7">Belongs to the dTDP-4-dehydrorhamnose 3,5-epimerase family.</text>
</comment>
<evidence type="ECO:0000256" key="7">
    <source>
        <dbReference type="RuleBase" id="RU364069"/>
    </source>
</evidence>
<evidence type="ECO:0000256" key="5">
    <source>
        <dbReference type="PIRSR" id="PIRSR600888-1"/>
    </source>
</evidence>
<reference evidence="8" key="1">
    <citation type="submission" date="2024-05" db="EMBL/GenBank/DDBJ databases">
        <title>Planctomycetes of the genus Singulisphaera possess chitinolytic capabilities.</title>
        <authorList>
            <person name="Ivanova A."/>
        </authorList>
    </citation>
    <scope>NUCLEOTIDE SEQUENCE</scope>
    <source>
        <strain evidence="8">Ch08T</strain>
    </source>
</reference>
<evidence type="ECO:0000256" key="3">
    <source>
        <dbReference type="ARBA" id="ARBA00012098"/>
    </source>
</evidence>
<evidence type="ECO:0000256" key="6">
    <source>
        <dbReference type="PIRSR" id="PIRSR600888-3"/>
    </source>
</evidence>
<dbReference type="EC" id="5.1.3.13" evidence="3 7"/>
<dbReference type="Gene3D" id="2.60.120.10">
    <property type="entry name" value="Jelly Rolls"/>
    <property type="match status" value="1"/>
</dbReference>
<dbReference type="NCBIfam" id="TIGR01221">
    <property type="entry name" value="rmlC"/>
    <property type="match status" value="1"/>
</dbReference>
<dbReference type="SUPFAM" id="SSF51182">
    <property type="entry name" value="RmlC-like cupins"/>
    <property type="match status" value="1"/>
</dbReference>
<gene>
    <name evidence="8" type="primary">rfbC</name>
    <name evidence="8" type="ORF">V5E97_08985</name>
</gene>
<evidence type="ECO:0000256" key="2">
    <source>
        <dbReference type="ARBA" id="ARBA00001997"/>
    </source>
</evidence>
<protein>
    <recommendedName>
        <fullName evidence="4 7">dTDP-4-dehydrorhamnose 3,5-epimerase</fullName>
        <ecNumber evidence="3 7">5.1.3.13</ecNumber>
    </recommendedName>
    <alternativeName>
        <fullName evidence="7">Thymidine diphospho-4-keto-rhamnose 3,5-epimerase</fullName>
    </alternativeName>
</protein>
<dbReference type="CDD" id="cd00438">
    <property type="entry name" value="cupin_RmlC"/>
    <property type="match status" value="1"/>
</dbReference>
<feature type="active site" description="Proton donor" evidence="5">
    <location>
        <position position="130"/>
    </location>
</feature>
<dbReference type="GO" id="GO:0000271">
    <property type="term" value="P:polysaccharide biosynthetic process"/>
    <property type="evidence" value="ECO:0007669"/>
    <property type="project" value="TreeGrafter"/>
</dbReference>
<dbReference type="RefSeq" id="WP_406699004.1">
    <property type="nucleotide sequence ID" value="NZ_CP155447.1"/>
</dbReference>
<accession>A0AAU7CML3</accession>
<dbReference type="InterPro" id="IPR014710">
    <property type="entry name" value="RmlC-like_jellyroll"/>
</dbReference>
<dbReference type="InterPro" id="IPR011051">
    <property type="entry name" value="RmlC_Cupin_sf"/>
</dbReference>
<evidence type="ECO:0000256" key="4">
    <source>
        <dbReference type="ARBA" id="ARBA00019595"/>
    </source>
</evidence>
<dbReference type="GO" id="GO:0019305">
    <property type="term" value="P:dTDP-rhamnose biosynthetic process"/>
    <property type="evidence" value="ECO:0007669"/>
    <property type="project" value="UniProtKB-UniRule"/>
</dbReference>